<keyword evidence="1" id="KW-0812">Transmembrane</keyword>
<keyword evidence="1" id="KW-0472">Membrane</keyword>
<dbReference type="AlphaFoldDB" id="A0A0D8XZ19"/>
<gene>
    <name evidence="2" type="ORF">DICVIV_04737</name>
</gene>
<protein>
    <submittedName>
        <fullName evidence="2">Uncharacterized protein</fullName>
    </submittedName>
</protein>
<keyword evidence="3" id="KW-1185">Reference proteome</keyword>
<feature type="transmembrane region" description="Helical" evidence="1">
    <location>
        <begin position="12"/>
        <end position="34"/>
    </location>
</feature>
<keyword evidence="1" id="KW-1133">Transmembrane helix</keyword>
<sequence length="120" mass="13943">MTYKFITKTSGLFMLLVKVNKLLYNSAHTVYLAIKQDWLLQNKPQLLVKRLADIMLAILNKVHYSTLLQMQLLFIFYLVFFPTAEKKKQDYGDVRKQENNSSNVKIATNGYVGCQIVHIL</sequence>
<evidence type="ECO:0000256" key="1">
    <source>
        <dbReference type="SAM" id="Phobius"/>
    </source>
</evidence>
<evidence type="ECO:0000313" key="2">
    <source>
        <dbReference type="EMBL" id="KJH49107.1"/>
    </source>
</evidence>
<name>A0A0D8XZ19_DICVI</name>
<reference evidence="3" key="2">
    <citation type="journal article" date="2016" name="Sci. Rep.">
        <title>Dictyocaulus viviparus genome, variome and transcriptome elucidate lungworm biology and support future intervention.</title>
        <authorList>
            <person name="McNulty S.N."/>
            <person name="Strube C."/>
            <person name="Rosa B.A."/>
            <person name="Martin J.C."/>
            <person name="Tyagi R."/>
            <person name="Choi Y.J."/>
            <person name="Wang Q."/>
            <person name="Hallsworth Pepin K."/>
            <person name="Zhang X."/>
            <person name="Ozersky P."/>
            <person name="Wilson R.K."/>
            <person name="Sternberg P.W."/>
            <person name="Gasser R.B."/>
            <person name="Mitreva M."/>
        </authorList>
    </citation>
    <scope>NUCLEOTIDE SEQUENCE [LARGE SCALE GENOMIC DNA]</scope>
    <source>
        <strain evidence="3">HannoverDv2000</strain>
    </source>
</reference>
<proteinExistence type="predicted"/>
<dbReference type="Proteomes" id="UP000053766">
    <property type="component" value="Unassembled WGS sequence"/>
</dbReference>
<evidence type="ECO:0000313" key="3">
    <source>
        <dbReference type="Proteomes" id="UP000053766"/>
    </source>
</evidence>
<organism evidence="2 3">
    <name type="scientific">Dictyocaulus viviparus</name>
    <name type="common">Bovine lungworm</name>
    <dbReference type="NCBI Taxonomy" id="29172"/>
    <lineage>
        <taxon>Eukaryota</taxon>
        <taxon>Metazoa</taxon>
        <taxon>Ecdysozoa</taxon>
        <taxon>Nematoda</taxon>
        <taxon>Chromadorea</taxon>
        <taxon>Rhabditida</taxon>
        <taxon>Rhabditina</taxon>
        <taxon>Rhabditomorpha</taxon>
        <taxon>Strongyloidea</taxon>
        <taxon>Metastrongylidae</taxon>
        <taxon>Dictyocaulus</taxon>
    </lineage>
</organism>
<accession>A0A0D8XZ19</accession>
<dbReference type="EMBL" id="KN716245">
    <property type="protein sequence ID" value="KJH49107.1"/>
    <property type="molecule type" value="Genomic_DNA"/>
</dbReference>
<feature type="transmembrane region" description="Helical" evidence="1">
    <location>
        <begin position="54"/>
        <end position="80"/>
    </location>
</feature>
<reference evidence="2 3" key="1">
    <citation type="submission" date="2013-11" db="EMBL/GenBank/DDBJ databases">
        <title>Draft genome of the bovine lungworm Dictyocaulus viviparus.</title>
        <authorList>
            <person name="Mitreva M."/>
        </authorList>
    </citation>
    <scope>NUCLEOTIDE SEQUENCE [LARGE SCALE GENOMIC DNA]</scope>
    <source>
        <strain evidence="2 3">HannoverDv2000</strain>
    </source>
</reference>